<dbReference type="EC" id="3.4.16.4" evidence="2"/>
<keyword evidence="2" id="KW-0378">Hydrolase</keyword>
<reference evidence="2 3" key="1">
    <citation type="submission" date="2014-07" db="EMBL/GenBank/DDBJ databases">
        <authorList>
            <person name="Zhang J.E."/>
            <person name="Yang H."/>
            <person name="Guo J."/>
            <person name="Deng Z."/>
            <person name="Luo H."/>
            <person name="Luo M."/>
            <person name="Zhao B."/>
        </authorList>
    </citation>
    <scope>NUCLEOTIDE SEQUENCE [LARGE SCALE GENOMIC DNA]</scope>
    <source>
        <strain evidence="2 3">1CP</strain>
    </source>
</reference>
<dbReference type="SUPFAM" id="SSF56601">
    <property type="entry name" value="beta-lactamase/transpeptidase-like"/>
    <property type="match status" value="1"/>
</dbReference>
<proteinExistence type="predicted"/>
<feature type="domain" description="Beta-lactamase-related" evidence="1">
    <location>
        <begin position="57"/>
        <end position="365"/>
    </location>
</feature>
<dbReference type="Gene3D" id="3.40.710.10">
    <property type="entry name" value="DD-peptidase/beta-lactamase superfamily"/>
    <property type="match status" value="1"/>
</dbReference>
<sequence>MRQASRDRYRTHGLGRGVARTFSGRQIVAVLALSMTGLAGCGESAVQPAGPGAQLTETIPGAMEHASIPGAIVGVWQDGAEPYVQAFGVRDTATGDPMAPDLFMRIGSVTKTFTTTAVLQLVDQGKVGLDDPIDRYVPDVPNGDTITIRQLASMRSGLPDYSDVVIPALPSQPQRQWTPQELLEISFSRPPLFASGTEFDYSNTNTELLGLVVEKVSGQPLNAYIDEYIARPENLGHTSVPTDAAFPSPHAHGYTKTPDGETVDATDWNPSWGFGAGNMISTLDDLRVWVRDLATGTLLSPATQREREQFQPAPSEGTGSMYGLGVEYQNGWIGHNGNIAGYQTYAYYLPPEGKTVVMLVNTNVDPLGVWNFFAEIVKIISPDHPWPAPPS</sequence>
<dbReference type="InterPro" id="IPR012338">
    <property type="entry name" value="Beta-lactam/transpept-like"/>
</dbReference>
<dbReference type="Proteomes" id="UP000186108">
    <property type="component" value="Chromosome"/>
</dbReference>
<dbReference type="Pfam" id="PF00144">
    <property type="entry name" value="Beta-lactamase"/>
    <property type="match status" value="1"/>
</dbReference>
<evidence type="ECO:0000313" key="2">
    <source>
        <dbReference type="EMBL" id="ANS27837.1"/>
    </source>
</evidence>
<organism evidence="2 3">
    <name type="scientific">Rhodococcus opacus</name>
    <name type="common">Nocardia opaca</name>
    <dbReference type="NCBI Taxonomy" id="37919"/>
    <lineage>
        <taxon>Bacteria</taxon>
        <taxon>Bacillati</taxon>
        <taxon>Actinomycetota</taxon>
        <taxon>Actinomycetes</taxon>
        <taxon>Mycobacteriales</taxon>
        <taxon>Nocardiaceae</taxon>
        <taxon>Rhodococcus</taxon>
    </lineage>
</organism>
<dbReference type="EMBL" id="CP009111">
    <property type="protein sequence ID" value="ANS27837.1"/>
    <property type="molecule type" value="Genomic_DNA"/>
</dbReference>
<dbReference type="AlphaFoldDB" id="A0A1B1K5E1"/>
<dbReference type="InterPro" id="IPR050491">
    <property type="entry name" value="AmpC-like"/>
</dbReference>
<protein>
    <submittedName>
        <fullName evidence="2">Serine-type D-Ala-D-Ala carboxypeptidase</fullName>
        <ecNumber evidence="2">3.4.16.4</ecNumber>
    </submittedName>
</protein>
<dbReference type="GO" id="GO:0009002">
    <property type="term" value="F:serine-type D-Ala-D-Ala carboxypeptidase activity"/>
    <property type="evidence" value="ECO:0007669"/>
    <property type="project" value="UniProtKB-EC"/>
</dbReference>
<gene>
    <name evidence="2" type="ORF">R1CP_15720</name>
</gene>
<dbReference type="PANTHER" id="PTHR46825">
    <property type="entry name" value="D-ALANYL-D-ALANINE-CARBOXYPEPTIDASE/ENDOPEPTIDASE AMPH"/>
    <property type="match status" value="1"/>
</dbReference>
<name>A0A1B1K5E1_RHOOP</name>
<keyword evidence="2" id="KW-0121">Carboxypeptidase</keyword>
<evidence type="ECO:0000313" key="3">
    <source>
        <dbReference type="Proteomes" id="UP000186108"/>
    </source>
</evidence>
<keyword evidence="2" id="KW-0645">Protease</keyword>
<dbReference type="InterPro" id="IPR001466">
    <property type="entry name" value="Beta-lactam-related"/>
</dbReference>
<evidence type="ECO:0000259" key="1">
    <source>
        <dbReference type="Pfam" id="PF00144"/>
    </source>
</evidence>
<dbReference type="PANTHER" id="PTHR46825:SF7">
    <property type="entry name" value="D-ALANYL-D-ALANINE CARBOXYPEPTIDASE"/>
    <property type="match status" value="1"/>
</dbReference>
<dbReference type="PATRIC" id="fig|37919.13.peg.3228"/>
<accession>A0A1B1K5E1</accession>